<comment type="caution">
    <text evidence="1">The sequence shown here is derived from an EMBL/GenBank/DDBJ whole genome shotgun (WGS) entry which is preliminary data.</text>
</comment>
<dbReference type="EMBL" id="JADFTS010000004">
    <property type="protein sequence ID" value="KAF9611823.1"/>
    <property type="molecule type" value="Genomic_DNA"/>
</dbReference>
<dbReference type="AlphaFoldDB" id="A0A835I8A9"/>
<evidence type="ECO:0000313" key="2">
    <source>
        <dbReference type="Proteomes" id="UP000631114"/>
    </source>
</evidence>
<protein>
    <submittedName>
        <fullName evidence="1">Uncharacterized protein</fullName>
    </submittedName>
</protein>
<name>A0A835I8A9_9MAGN</name>
<organism evidence="1 2">
    <name type="scientific">Coptis chinensis</name>
    <dbReference type="NCBI Taxonomy" id="261450"/>
    <lineage>
        <taxon>Eukaryota</taxon>
        <taxon>Viridiplantae</taxon>
        <taxon>Streptophyta</taxon>
        <taxon>Embryophyta</taxon>
        <taxon>Tracheophyta</taxon>
        <taxon>Spermatophyta</taxon>
        <taxon>Magnoliopsida</taxon>
        <taxon>Ranunculales</taxon>
        <taxon>Ranunculaceae</taxon>
        <taxon>Coptidoideae</taxon>
        <taxon>Coptis</taxon>
    </lineage>
</organism>
<sequence length="79" mass="9411">MDILRRKYEDLIAKEADIKKDMSRVEGQRKRPREDVLLWLEHVETVKKQVTEGLLILEEQFAEQFPDRPQFLAAADISW</sequence>
<accession>A0A835I8A9</accession>
<proteinExistence type="predicted"/>
<gene>
    <name evidence="1" type="ORF">IFM89_035808</name>
</gene>
<keyword evidence="2" id="KW-1185">Reference proteome</keyword>
<reference evidence="1 2" key="1">
    <citation type="submission" date="2020-10" db="EMBL/GenBank/DDBJ databases">
        <title>The Coptis chinensis genome and diversification of protoberbering-type alkaloids.</title>
        <authorList>
            <person name="Wang B."/>
            <person name="Shu S."/>
            <person name="Song C."/>
            <person name="Liu Y."/>
        </authorList>
    </citation>
    <scope>NUCLEOTIDE SEQUENCE [LARGE SCALE GENOMIC DNA]</scope>
    <source>
        <strain evidence="1">HL-2020</strain>
        <tissue evidence="1">Leaf</tissue>
    </source>
</reference>
<dbReference type="Proteomes" id="UP000631114">
    <property type="component" value="Unassembled WGS sequence"/>
</dbReference>
<evidence type="ECO:0000313" key="1">
    <source>
        <dbReference type="EMBL" id="KAF9611823.1"/>
    </source>
</evidence>